<organism evidence="1 2">
    <name type="scientific">Anaeromicropila populeti</name>
    <dbReference type="NCBI Taxonomy" id="37658"/>
    <lineage>
        <taxon>Bacteria</taxon>
        <taxon>Bacillati</taxon>
        <taxon>Bacillota</taxon>
        <taxon>Clostridia</taxon>
        <taxon>Lachnospirales</taxon>
        <taxon>Lachnospiraceae</taxon>
        <taxon>Anaeromicropila</taxon>
    </lineage>
</organism>
<evidence type="ECO:0000313" key="1">
    <source>
        <dbReference type="EMBL" id="SFR56512.1"/>
    </source>
</evidence>
<keyword evidence="2" id="KW-1185">Reference proteome</keyword>
<reference evidence="1 2" key="1">
    <citation type="submission" date="2016-10" db="EMBL/GenBank/DDBJ databases">
        <authorList>
            <person name="de Groot N.N."/>
        </authorList>
    </citation>
    <scope>NUCLEOTIDE SEQUENCE [LARGE SCALE GENOMIC DNA]</scope>
    <source>
        <strain evidence="1 2">743A</strain>
    </source>
</reference>
<dbReference type="EMBL" id="FOYZ01000001">
    <property type="protein sequence ID" value="SFR56512.1"/>
    <property type="molecule type" value="Genomic_DNA"/>
</dbReference>
<protein>
    <submittedName>
        <fullName evidence="1">Uncharacterized protein</fullName>
    </submittedName>
</protein>
<dbReference type="OrthoDB" id="2059619at2"/>
<proteinExistence type="predicted"/>
<evidence type="ECO:0000313" key="2">
    <source>
        <dbReference type="Proteomes" id="UP000199659"/>
    </source>
</evidence>
<dbReference type="Proteomes" id="UP000199659">
    <property type="component" value="Unassembled WGS sequence"/>
</dbReference>
<sequence>MELDFEDFVEEVKFQMTEYDRLTEEMILNWEIQAREWVKRNKNKPYLTYKAPDDIIVKIKSEDDMEELARLFYRAVRDDQLERYWKNFKLIV</sequence>
<accession>A0A1I6HPY4</accession>
<name>A0A1I6HPY4_9FIRM</name>
<dbReference type="RefSeq" id="WP_092558790.1">
    <property type="nucleotide sequence ID" value="NZ_FOYZ01000001.1"/>
</dbReference>
<dbReference type="AlphaFoldDB" id="A0A1I6HPY4"/>
<gene>
    <name evidence="1" type="ORF">SAMN05661086_00158</name>
</gene>